<evidence type="ECO:0000313" key="7">
    <source>
        <dbReference type="EMBL" id="PHN01612.1"/>
    </source>
</evidence>
<dbReference type="GO" id="GO:0046983">
    <property type="term" value="F:protein dimerization activity"/>
    <property type="evidence" value="ECO:0007669"/>
    <property type="project" value="InterPro"/>
</dbReference>
<feature type="signal peptide" evidence="5">
    <location>
        <begin position="1"/>
        <end position="24"/>
    </location>
</feature>
<dbReference type="InterPro" id="IPR005467">
    <property type="entry name" value="His_kinase_dom"/>
</dbReference>
<keyword evidence="8" id="KW-1185">Reference proteome</keyword>
<dbReference type="Pfam" id="PF07495">
    <property type="entry name" value="Y_Y_Y"/>
    <property type="match status" value="1"/>
</dbReference>
<dbReference type="GO" id="GO:0000155">
    <property type="term" value="F:phosphorelay sensor kinase activity"/>
    <property type="evidence" value="ECO:0007669"/>
    <property type="project" value="InterPro"/>
</dbReference>
<dbReference type="PROSITE" id="PS50109">
    <property type="entry name" value="HIS_KIN"/>
    <property type="match status" value="1"/>
</dbReference>
<comment type="caution">
    <text evidence="7">The sequence shown here is derived from an EMBL/GenBank/DDBJ whole genome shotgun (WGS) entry which is preliminary data.</text>
</comment>
<evidence type="ECO:0000313" key="8">
    <source>
        <dbReference type="Proteomes" id="UP000223913"/>
    </source>
</evidence>
<protein>
    <recommendedName>
        <fullName evidence="6">Histidine kinase domain-containing protein</fullName>
    </recommendedName>
</protein>
<dbReference type="PANTHER" id="PTHR24421">
    <property type="entry name" value="NITRATE/NITRITE SENSOR PROTEIN NARX-RELATED"/>
    <property type="match status" value="1"/>
</dbReference>
<keyword evidence="2" id="KW-0418">Kinase</keyword>
<dbReference type="GO" id="GO:0016020">
    <property type="term" value="C:membrane"/>
    <property type="evidence" value="ECO:0007669"/>
    <property type="project" value="InterPro"/>
</dbReference>
<dbReference type="Pfam" id="PF07494">
    <property type="entry name" value="Reg_prop"/>
    <property type="match status" value="2"/>
</dbReference>
<dbReference type="SUPFAM" id="SSF63829">
    <property type="entry name" value="Calcium-dependent phosphotriesterase"/>
    <property type="match status" value="3"/>
</dbReference>
<keyword evidence="4" id="KW-0812">Transmembrane</keyword>
<name>A0A2D0MZ95_FLAN2</name>
<dbReference type="Gene3D" id="1.20.5.1930">
    <property type="match status" value="1"/>
</dbReference>
<keyword evidence="4" id="KW-1133">Transmembrane helix</keyword>
<evidence type="ECO:0000256" key="5">
    <source>
        <dbReference type="SAM" id="SignalP"/>
    </source>
</evidence>
<dbReference type="Pfam" id="PF07730">
    <property type="entry name" value="HisKA_3"/>
    <property type="match status" value="1"/>
</dbReference>
<dbReference type="InterPro" id="IPR050482">
    <property type="entry name" value="Sensor_HK_TwoCompSys"/>
</dbReference>
<dbReference type="OrthoDB" id="9797097at2"/>
<sequence length="1015" mass="115375">MCIPAKIFNVSLACLLFLSGNLNGQSAVFLNYTVSDGLPDNTVTCIRQSEDGFIWIGTANGLSRFDGYNFKHYYAGKDKRKLSFSHIQDIETDDHGGLWIATRQGLNRLDLRADTLLQITQANFRSMPSEIGHDVLVDAAGRVWYASDNQDLARWLPEHRNFQTYGWKEWVRAQKISTKVYLNINRVLPKSENELWLCTNIGLFSLQVDEVVFTHYPVPEGIHHEFTDGFDDGRGHLWLNSGGGGMEVYNYRDQSWQWPTADLDFGPETDLYTQWSILAAGSGRIMAGLTGGLGIWDTERKSFQLETYRADRFWSLPDGAVLALFKDRENIIWVGTTKGLAKLDLSHQQFPVYSGPSSVRDKKISYVWESPGGKARYISLTGTAPLVRLDPESGRETILRLPGAADFYYLQEMIPDRRGRLWLMELNRISVLDLSTNEIREIPLPLAEDGEKRQFDFNDAVFDGDASIYFATDRAGLLRFDLQDEQCYPIRVQDKSAETQIMALHWDADERSLWFSSRNGWLGKYDTRDGQIVRYRHVDGDSTSLASEMVVGSTQMPDGTMCFISEPGGLSLLAPGTSEFRNFSVEDGLPVNLFSRILADDRGNLWLQHKSGLCRFHPRSGVVKDYGASYGIEFSTAAIRFGRTEDGHILLGADGGYLRFHPDSLYLNSFPPKPVLTSVQILDREYLPAARRNDFQLQTAYDRNSISISFALLNFTDGKRNRTRYRLLGADRDWQSGSGAETVRYLNLDPGDYRFEVAAFNSDGIRADLSRDLHIRVRPHFSQTLWFKLLLLVLFLGGVYAIYRARIAQVLKVQSIRNKIAADLHDDVASTISSIHLYSEFARNNTSEENQKVRNILEKIGGNARESLAMMREIVWAIRSDKDKLQHLREQMWEYAGPLCEAKGIQLIWKEELPERWKVSLLYRRNLYLIFKEAVNNAVHHADSTEIRIDLIQQKRQFRMVIADNGCGLDPAADYAGNGLKNMQLRAAEIKGELEILSRPMQGTAITLQVRLNRS</sequence>
<dbReference type="SMART" id="SM00387">
    <property type="entry name" value="HATPase_c"/>
    <property type="match status" value="1"/>
</dbReference>
<dbReference type="InterPro" id="IPR011123">
    <property type="entry name" value="Y_Y_Y"/>
</dbReference>
<dbReference type="Pfam" id="PF02518">
    <property type="entry name" value="HATPase_c"/>
    <property type="match status" value="1"/>
</dbReference>
<reference evidence="7 8" key="1">
    <citation type="submission" date="2017-10" db="EMBL/GenBank/DDBJ databases">
        <title>The draft genome sequence of Lewinella nigricans NBRC 102662.</title>
        <authorList>
            <person name="Wang K."/>
        </authorList>
    </citation>
    <scope>NUCLEOTIDE SEQUENCE [LARGE SCALE GENOMIC DNA]</scope>
    <source>
        <strain evidence="7 8">NBRC 102662</strain>
    </source>
</reference>
<evidence type="ECO:0000256" key="4">
    <source>
        <dbReference type="SAM" id="Phobius"/>
    </source>
</evidence>
<dbReference type="Gene3D" id="3.30.565.10">
    <property type="entry name" value="Histidine kinase-like ATPase, C-terminal domain"/>
    <property type="match status" value="1"/>
</dbReference>
<dbReference type="InterPro" id="IPR015943">
    <property type="entry name" value="WD40/YVTN_repeat-like_dom_sf"/>
</dbReference>
<evidence type="ECO:0000256" key="2">
    <source>
        <dbReference type="ARBA" id="ARBA00022777"/>
    </source>
</evidence>
<dbReference type="EMBL" id="PDUD01000052">
    <property type="protein sequence ID" value="PHN01612.1"/>
    <property type="molecule type" value="Genomic_DNA"/>
</dbReference>
<dbReference type="InterPro" id="IPR011110">
    <property type="entry name" value="Reg_prop"/>
</dbReference>
<dbReference type="SUPFAM" id="SSF55874">
    <property type="entry name" value="ATPase domain of HSP90 chaperone/DNA topoisomerase II/histidine kinase"/>
    <property type="match status" value="1"/>
</dbReference>
<organism evidence="7 8">
    <name type="scientific">Flavilitoribacter nigricans (strain ATCC 23147 / DSM 23189 / NBRC 102662 / NCIMB 1420 / SS-2)</name>
    <name type="common">Lewinella nigricans</name>
    <dbReference type="NCBI Taxonomy" id="1122177"/>
    <lineage>
        <taxon>Bacteria</taxon>
        <taxon>Pseudomonadati</taxon>
        <taxon>Bacteroidota</taxon>
        <taxon>Saprospiria</taxon>
        <taxon>Saprospirales</taxon>
        <taxon>Lewinellaceae</taxon>
        <taxon>Flavilitoribacter</taxon>
    </lineage>
</organism>
<dbReference type="InterPro" id="IPR003594">
    <property type="entry name" value="HATPase_dom"/>
</dbReference>
<gene>
    <name evidence="7" type="ORF">CRP01_36545</name>
</gene>
<keyword evidence="1" id="KW-0808">Transferase</keyword>
<dbReference type="CDD" id="cd16917">
    <property type="entry name" value="HATPase_UhpB-NarQ-NarX-like"/>
    <property type="match status" value="1"/>
</dbReference>
<accession>A0A2D0MZ95</accession>
<dbReference type="AlphaFoldDB" id="A0A2D0MZ95"/>
<dbReference type="Gene3D" id="2.60.40.10">
    <property type="entry name" value="Immunoglobulins"/>
    <property type="match status" value="1"/>
</dbReference>
<keyword evidence="3" id="KW-0902">Two-component regulatory system</keyword>
<evidence type="ECO:0000256" key="1">
    <source>
        <dbReference type="ARBA" id="ARBA00022679"/>
    </source>
</evidence>
<proteinExistence type="predicted"/>
<dbReference type="InterPro" id="IPR011712">
    <property type="entry name" value="Sig_transdc_His_kin_sub3_dim/P"/>
</dbReference>
<feature type="domain" description="Histidine kinase" evidence="6">
    <location>
        <begin position="823"/>
        <end position="1014"/>
    </location>
</feature>
<evidence type="ECO:0000259" key="6">
    <source>
        <dbReference type="PROSITE" id="PS50109"/>
    </source>
</evidence>
<keyword evidence="5" id="KW-0732">Signal</keyword>
<feature type="chain" id="PRO_5012316379" description="Histidine kinase domain-containing protein" evidence="5">
    <location>
        <begin position="25"/>
        <end position="1015"/>
    </location>
</feature>
<dbReference type="Gene3D" id="2.130.10.10">
    <property type="entry name" value="YVTN repeat-like/Quinoprotein amine dehydrogenase"/>
    <property type="match status" value="3"/>
</dbReference>
<feature type="transmembrane region" description="Helical" evidence="4">
    <location>
        <begin position="785"/>
        <end position="803"/>
    </location>
</feature>
<dbReference type="RefSeq" id="WP_099155044.1">
    <property type="nucleotide sequence ID" value="NZ_PDUD01000052.1"/>
</dbReference>
<dbReference type="InterPro" id="IPR036890">
    <property type="entry name" value="HATPase_C_sf"/>
</dbReference>
<evidence type="ECO:0000256" key="3">
    <source>
        <dbReference type="ARBA" id="ARBA00023012"/>
    </source>
</evidence>
<dbReference type="InterPro" id="IPR013783">
    <property type="entry name" value="Ig-like_fold"/>
</dbReference>
<dbReference type="Proteomes" id="UP000223913">
    <property type="component" value="Unassembled WGS sequence"/>
</dbReference>
<keyword evidence="4" id="KW-0472">Membrane</keyword>